<feature type="compositionally biased region" description="Low complexity" evidence="1">
    <location>
        <begin position="137"/>
        <end position="152"/>
    </location>
</feature>
<dbReference type="Proteomes" id="UP000321393">
    <property type="component" value="Unassembled WGS sequence"/>
</dbReference>
<proteinExistence type="predicted"/>
<evidence type="ECO:0000256" key="1">
    <source>
        <dbReference type="SAM" id="MobiDB-lite"/>
    </source>
</evidence>
<dbReference type="Proteomes" id="UP000321947">
    <property type="component" value="Unassembled WGS sequence"/>
</dbReference>
<dbReference type="EMBL" id="SSTD01008130">
    <property type="protein sequence ID" value="TYK17561.1"/>
    <property type="molecule type" value="Genomic_DNA"/>
</dbReference>
<comment type="caution">
    <text evidence="2">The sequence shown here is derived from an EMBL/GenBank/DDBJ whole genome shotgun (WGS) entry which is preliminary data.</text>
</comment>
<protein>
    <submittedName>
        <fullName evidence="2">Myb-like protein X</fullName>
    </submittedName>
</protein>
<evidence type="ECO:0000313" key="5">
    <source>
        <dbReference type="Proteomes" id="UP000321947"/>
    </source>
</evidence>
<dbReference type="AlphaFoldDB" id="A0A5A7TZF7"/>
<name>A0A5A7TZF7_CUCMM</name>
<sequence length="337" mass="38166">MAAPSLSFPPFPLNREGPTRMLKDFLHETNPNGIASSKPKPTSFKALAFHAVVAAVKRIPFPSVKSPRIFPRSLSRRLLRKTERDERETGGDFVVKIKDIIRWKSFRDLIDETTAAAPPLDFAESPDRYTYTAAATTTTTTTTTTSSSKSSSWCESDFTAEDLPSPSWRDWSDDGTIGKMYFRCVGEDSTETTAAHAKNDKEVGINALSRREDKEEQEVLDESTRRLLEQVKGVISLSESCRLAEHCGLDGLLRELFRRDLASFQDDDDRIRMKNGKDGEYVYDWFLSHKGKESYVREMEREGKWEIFGVDEKIDLGLEIEGEVLGCLVDEILLDIF</sequence>
<dbReference type="EMBL" id="SSTE01012362">
    <property type="protein sequence ID" value="KAA0049003.1"/>
    <property type="molecule type" value="Genomic_DNA"/>
</dbReference>
<dbReference type="PANTHER" id="PTHR33623:SF17">
    <property type="entry name" value="DUF4378 DOMAIN-CONTAINING PROTEIN"/>
    <property type="match status" value="1"/>
</dbReference>
<accession>A0A5A7TZF7</accession>
<dbReference type="OrthoDB" id="1669163at2759"/>
<evidence type="ECO:0000313" key="4">
    <source>
        <dbReference type="Proteomes" id="UP000321393"/>
    </source>
</evidence>
<feature type="region of interest" description="Disordered" evidence="1">
    <location>
        <begin position="137"/>
        <end position="162"/>
    </location>
</feature>
<reference evidence="4 5" key="1">
    <citation type="submission" date="2019-08" db="EMBL/GenBank/DDBJ databases">
        <title>Draft genome sequences of two oriental melons (Cucumis melo L. var makuwa).</title>
        <authorList>
            <person name="Kwon S.-Y."/>
        </authorList>
    </citation>
    <scope>NUCLEOTIDE SEQUENCE [LARGE SCALE GENOMIC DNA]</scope>
    <source>
        <strain evidence="5">cv. Chang Bougi</strain>
        <strain evidence="4">cv. SW 3</strain>
        <tissue evidence="2">Leaf</tissue>
    </source>
</reference>
<organism evidence="2 4">
    <name type="scientific">Cucumis melo var. makuwa</name>
    <name type="common">Oriental melon</name>
    <dbReference type="NCBI Taxonomy" id="1194695"/>
    <lineage>
        <taxon>Eukaryota</taxon>
        <taxon>Viridiplantae</taxon>
        <taxon>Streptophyta</taxon>
        <taxon>Embryophyta</taxon>
        <taxon>Tracheophyta</taxon>
        <taxon>Spermatophyta</taxon>
        <taxon>Magnoliopsida</taxon>
        <taxon>eudicotyledons</taxon>
        <taxon>Gunneridae</taxon>
        <taxon>Pentapetalae</taxon>
        <taxon>rosids</taxon>
        <taxon>fabids</taxon>
        <taxon>Cucurbitales</taxon>
        <taxon>Cucurbitaceae</taxon>
        <taxon>Benincaseae</taxon>
        <taxon>Cucumis</taxon>
    </lineage>
</organism>
<evidence type="ECO:0000313" key="3">
    <source>
        <dbReference type="EMBL" id="TYK17561.1"/>
    </source>
</evidence>
<evidence type="ECO:0000313" key="2">
    <source>
        <dbReference type="EMBL" id="KAA0049003.1"/>
    </source>
</evidence>
<dbReference type="PANTHER" id="PTHR33623">
    <property type="entry name" value="OS04G0572500 PROTEIN"/>
    <property type="match status" value="1"/>
</dbReference>
<gene>
    <name evidence="3" type="ORF">E5676_scaffold434G004310</name>
    <name evidence="2" type="ORF">E6C27_scaffold171G002270</name>
</gene>